<dbReference type="EMBL" id="JHEG04000001">
    <property type="protein sequence ID" value="KAF3888118.1"/>
    <property type="molecule type" value="Genomic_DNA"/>
</dbReference>
<dbReference type="Proteomes" id="UP000029738">
    <property type="component" value="Unassembled WGS sequence"/>
</dbReference>
<dbReference type="CDD" id="cd09872">
    <property type="entry name" value="PIN_Sll0205-like"/>
    <property type="match status" value="1"/>
</dbReference>
<organism evidence="3">
    <name type="scientific">Tolypothrix bouteillei VB521301</name>
    <dbReference type="NCBI Taxonomy" id="1479485"/>
    <lineage>
        <taxon>Bacteria</taxon>
        <taxon>Bacillati</taxon>
        <taxon>Cyanobacteriota</taxon>
        <taxon>Cyanophyceae</taxon>
        <taxon>Nostocales</taxon>
        <taxon>Tolypothrichaceae</taxon>
        <taxon>Tolypothrix</taxon>
    </lineage>
</organism>
<evidence type="ECO:0000313" key="2">
    <source>
        <dbReference type="EMBL" id="KAF3888118.1"/>
    </source>
</evidence>
<comment type="caution">
    <text evidence="3">The sequence shown here is derived from an EMBL/GenBank/DDBJ whole genome shotgun (WGS) entry which is preliminary data.</text>
</comment>
<dbReference type="EMBL" id="JHEG02000019">
    <property type="protein sequence ID" value="KIE12957.1"/>
    <property type="molecule type" value="Genomic_DNA"/>
</dbReference>
<dbReference type="AlphaFoldDB" id="A0A0C1NDT3"/>
<dbReference type="PANTHER" id="PTHR36173:SF2">
    <property type="entry name" value="RIBONUCLEASE VAPC16"/>
    <property type="match status" value="1"/>
</dbReference>
<dbReference type="PANTHER" id="PTHR36173">
    <property type="entry name" value="RIBONUCLEASE VAPC16-RELATED"/>
    <property type="match status" value="1"/>
</dbReference>
<dbReference type="STRING" id="1479485.DA73_0205750"/>
<dbReference type="Pfam" id="PF01850">
    <property type="entry name" value="PIN"/>
    <property type="match status" value="1"/>
</dbReference>
<evidence type="ECO:0000313" key="4">
    <source>
        <dbReference type="Proteomes" id="UP000029738"/>
    </source>
</evidence>
<dbReference type="OrthoDB" id="9798990at2"/>
<gene>
    <name evidence="3" type="ORF">DA73_0205750</name>
    <name evidence="2" type="ORF">DA73_0400023450</name>
</gene>
<dbReference type="InterPro" id="IPR041705">
    <property type="entry name" value="PIN_Sll0205"/>
</dbReference>
<accession>A0A0C1NDT3</accession>
<dbReference type="InterPro" id="IPR052919">
    <property type="entry name" value="TA_system_RNase"/>
</dbReference>
<protein>
    <submittedName>
        <fullName evidence="3">Twitching motility protein PilT</fullName>
    </submittedName>
    <submittedName>
        <fullName evidence="2">Type II toxin-antitoxin system VapC family toxin</fullName>
    </submittedName>
</protein>
<dbReference type="RefSeq" id="WP_038080344.1">
    <property type="nucleotide sequence ID" value="NZ_JHEG04000001.1"/>
</dbReference>
<dbReference type="Gene3D" id="3.40.50.1010">
    <property type="entry name" value="5'-nuclease"/>
    <property type="match status" value="1"/>
</dbReference>
<feature type="domain" description="PIN" evidence="1">
    <location>
        <begin position="4"/>
        <end position="122"/>
    </location>
</feature>
<dbReference type="SUPFAM" id="SSF88723">
    <property type="entry name" value="PIN domain-like"/>
    <property type="match status" value="1"/>
</dbReference>
<reference evidence="2" key="2">
    <citation type="submission" date="2019-11" db="EMBL/GenBank/DDBJ databases">
        <title>Improved Assembly of Tolypothrix boutellei genome.</title>
        <authorList>
            <person name="Sarangi A.N."/>
            <person name="Mukherjee M."/>
            <person name="Ghosh S."/>
            <person name="Singh D."/>
            <person name="Das A."/>
            <person name="Kant S."/>
            <person name="Prusty A."/>
            <person name="Tripathy S."/>
        </authorList>
    </citation>
    <scope>NUCLEOTIDE SEQUENCE</scope>
    <source>
        <strain evidence="2">VB521301</strain>
    </source>
</reference>
<evidence type="ECO:0000313" key="3">
    <source>
        <dbReference type="EMBL" id="KIE12957.1"/>
    </source>
</evidence>
<dbReference type="InterPro" id="IPR029060">
    <property type="entry name" value="PIN-like_dom_sf"/>
</dbReference>
<reference evidence="3" key="1">
    <citation type="journal article" date="2015" name="Genome Announc.">
        <title>Draft Genome Sequence of Tolypothrix boutellei Strain VB521301.</title>
        <authorList>
            <person name="Chandrababunaidu M.M."/>
            <person name="Singh D."/>
            <person name="Sen D."/>
            <person name="Bhan S."/>
            <person name="Das S."/>
            <person name="Gupta A."/>
            <person name="Adhikary S.P."/>
            <person name="Tripathy S."/>
        </authorList>
    </citation>
    <scope>NUCLEOTIDE SEQUENCE</scope>
    <source>
        <strain evidence="3">VB521301</strain>
    </source>
</reference>
<dbReference type="InterPro" id="IPR002716">
    <property type="entry name" value="PIN_dom"/>
</dbReference>
<evidence type="ECO:0000259" key="1">
    <source>
        <dbReference type="Pfam" id="PF01850"/>
    </source>
</evidence>
<proteinExistence type="predicted"/>
<keyword evidence="4" id="KW-1185">Reference proteome</keyword>
<sequence length="129" mass="14858">MKLLLDTHVFIWVAGNPEKLSEKVRNLLTDANNFWVVSIASVWELQIKSQLGKLNLNSPLPKLITTQQQVNNLQLLPIELSHIYALEALPSHHRDPFDRILIAQSIFEKMPLLSVDAVFDTYSVERIWE</sequence>
<name>A0A0C1NDT3_9CYAN</name>